<evidence type="ECO:0000256" key="3">
    <source>
        <dbReference type="ARBA" id="ARBA00022475"/>
    </source>
</evidence>
<feature type="transmembrane region" description="Helical" evidence="7">
    <location>
        <begin position="85"/>
        <end position="103"/>
    </location>
</feature>
<dbReference type="InterPro" id="IPR032808">
    <property type="entry name" value="DoxX"/>
</dbReference>
<evidence type="ECO:0000256" key="6">
    <source>
        <dbReference type="ARBA" id="ARBA00023136"/>
    </source>
</evidence>
<evidence type="ECO:0000256" key="5">
    <source>
        <dbReference type="ARBA" id="ARBA00022989"/>
    </source>
</evidence>
<evidence type="ECO:0000256" key="4">
    <source>
        <dbReference type="ARBA" id="ARBA00022692"/>
    </source>
</evidence>
<keyword evidence="3" id="KW-1003">Cell membrane</keyword>
<feature type="transmembrane region" description="Helical" evidence="7">
    <location>
        <begin position="131"/>
        <end position="150"/>
    </location>
</feature>
<evidence type="ECO:0000256" key="7">
    <source>
        <dbReference type="SAM" id="Phobius"/>
    </source>
</evidence>
<proteinExistence type="inferred from homology"/>
<reference evidence="8 9" key="1">
    <citation type="submission" date="2014-02" db="EMBL/GenBank/DDBJ databases">
        <title>The small core and large imbalanced accessory genome model reveals a collaborative survival strategy of Sorangium cellulosum strains in nature.</title>
        <authorList>
            <person name="Han K."/>
            <person name="Peng R."/>
            <person name="Blom J."/>
            <person name="Li Y.-Z."/>
        </authorList>
    </citation>
    <scope>NUCLEOTIDE SEQUENCE [LARGE SCALE GENOMIC DNA]</scope>
    <source>
        <strain evidence="8 9">So0149</strain>
    </source>
</reference>
<dbReference type="Proteomes" id="UP000075515">
    <property type="component" value="Unassembled WGS sequence"/>
</dbReference>
<keyword evidence="6 7" id="KW-0472">Membrane</keyword>
<dbReference type="PANTHER" id="PTHR33452">
    <property type="entry name" value="OXIDOREDUCTASE CATD-RELATED"/>
    <property type="match status" value="1"/>
</dbReference>
<dbReference type="EMBL" id="JEMC01003463">
    <property type="protein sequence ID" value="KYF81125.1"/>
    <property type="molecule type" value="Genomic_DNA"/>
</dbReference>
<accession>A0A150RLE8</accession>
<dbReference type="PANTHER" id="PTHR33452:SF1">
    <property type="entry name" value="INNER MEMBRANE PROTEIN YPHA-RELATED"/>
    <property type="match status" value="1"/>
</dbReference>
<evidence type="ECO:0000256" key="2">
    <source>
        <dbReference type="ARBA" id="ARBA00006679"/>
    </source>
</evidence>
<evidence type="ECO:0000313" key="9">
    <source>
        <dbReference type="Proteomes" id="UP000075515"/>
    </source>
</evidence>
<dbReference type="Pfam" id="PF07681">
    <property type="entry name" value="DoxX"/>
    <property type="match status" value="1"/>
</dbReference>
<evidence type="ECO:0000256" key="1">
    <source>
        <dbReference type="ARBA" id="ARBA00004651"/>
    </source>
</evidence>
<evidence type="ECO:0000313" key="8">
    <source>
        <dbReference type="EMBL" id="KYF81125.1"/>
    </source>
</evidence>
<keyword evidence="4 7" id="KW-0812">Transmembrane</keyword>
<gene>
    <name evidence="8" type="ORF">BE18_40960</name>
</gene>
<dbReference type="AlphaFoldDB" id="A0A150RLE8"/>
<protein>
    <submittedName>
        <fullName evidence="8">DoxX family protein</fullName>
    </submittedName>
</protein>
<keyword evidence="5 7" id="KW-1133">Transmembrane helix</keyword>
<comment type="similarity">
    <text evidence="2">Belongs to the DoxX family.</text>
</comment>
<comment type="subcellular location">
    <subcellularLocation>
        <location evidence="1">Cell membrane</location>
        <topology evidence="1">Multi-pass membrane protein</topology>
    </subcellularLocation>
</comment>
<comment type="caution">
    <text evidence="8">The sequence shown here is derived from an EMBL/GenBank/DDBJ whole genome shotgun (WGS) entry which is preliminary data.</text>
</comment>
<dbReference type="GO" id="GO:0005886">
    <property type="term" value="C:plasma membrane"/>
    <property type="evidence" value="ECO:0007669"/>
    <property type="project" value="UniProtKB-SubCell"/>
</dbReference>
<dbReference type="InterPro" id="IPR051907">
    <property type="entry name" value="DoxX-like_oxidoreductase"/>
</dbReference>
<sequence length="161" mass="17494">MMKHLRKMLDSEAPAATLLVRLSVGAVFLSEGIQKFMAPAELGAGRFAKIGIPWPEVMGPFVGVVEIVCGALVLAGLLTRFAAALLVIDMVVALVSTKLPILLGRDILGFHVRKLPQYGFWSMAHEARTDWAMLLGALFLVLVGAGRWSLDTRLARRRSAL</sequence>
<organism evidence="8 9">
    <name type="scientific">Sorangium cellulosum</name>
    <name type="common">Polyangium cellulosum</name>
    <dbReference type="NCBI Taxonomy" id="56"/>
    <lineage>
        <taxon>Bacteria</taxon>
        <taxon>Pseudomonadati</taxon>
        <taxon>Myxococcota</taxon>
        <taxon>Polyangia</taxon>
        <taxon>Polyangiales</taxon>
        <taxon>Polyangiaceae</taxon>
        <taxon>Sorangium</taxon>
    </lineage>
</organism>
<name>A0A150RLE8_SORCE</name>
<feature type="transmembrane region" description="Helical" evidence="7">
    <location>
        <begin position="57"/>
        <end position="78"/>
    </location>
</feature>